<dbReference type="RefSeq" id="WP_123133248.1">
    <property type="nucleotide sequence ID" value="NZ_RJJE01000009.1"/>
</dbReference>
<evidence type="ECO:0008006" key="5">
    <source>
        <dbReference type="Google" id="ProtNLM"/>
    </source>
</evidence>
<dbReference type="AlphaFoldDB" id="A0A3M9MXE2"/>
<dbReference type="PROSITE" id="PS51257">
    <property type="entry name" value="PROKAR_LIPOPROTEIN"/>
    <property type="match status" value="1"/>
</dbReference>
<protein>
    <recommendedName>
        <fullName evidence="5">PEGA domain-containing protein</fullName>
    </recommendedName>
</protein>
<sequence>MKKAIVMLLCGTTLFASGCASIVSKTRYPINLSSAPDGAKFSIVDRNGHEVASGQTPTTVTLKTGNGFFKKAIYSIKFSKAGHTDKTLTLEADLNGWYFGNLIFGGFIGMLIVDPATGAMYKFNQRDVQALLSQNTAFAPLQSEGLKIVSVEDIPQELRDKLIEIK</sequence>
<comment type="caution">
    <text evidence="3">The sequence shown here is derived from an EMBL/GenBank/DDBJ whole genome shotgun (WGS) entry which is preliminary data.</text>
</comment>
<keyword evidence="1" id="KW-1133">Transmembrane helix</keyword>
<evidence type="ECO:0000313" key="3">
    <source>
        <dbReference type="EMBL" id="RNI30170.1"/>
    </source>
</evidence>
<feature type="chain" id="PRO_5018260527" description="PEGA domain-containing protein" evidence="2">
    <location>
        <begin position="19"/>
        <end position="166"/>
    </location>
</feature>
<dbReference type="Proteomes" id="UP000271010">
    <property type="component" value="Unassembled WGS sequence"/>
</dbReference>
<keyword evidence="4" id="KW-1185">Reference proteome</keyword>
<feature type="transmembrane region" description="Helical" evidence="1">
    <location>
        <begin position="96"/>
        <end position="113"/>
    </location>
</feature>
<evidence type="ECO:0000256" key="1">
    <source>
        <dbReference type="SAM" id="Phobius"/>
    </source>
</evidence>
<organism evidence="3 4">
    <name type="scientific">Rufibacter immobilis</name>
    <dbReference type="NCBI Taxonomy" id="1348778"/>
    <lineage>
        <taxon>Bacteria</taxon>
        <taxon>Pseudomonadati</taxon>
        <taxon>Bacteroidota</taxon>
        <taxon>Cytophagia</taxon>
        <taxon>Cytophagales</taxon>
        <taxon>Hymenobacteraceae</taxon>
        <taxon>Rufibacter</taxon>
    </lineage>
</organism>
<keyword evidence="1" id="KW-0472">Membrane</keyword>
<dbReference type="OrthoDB" id="1524740at2"/>
<evidence type="ECO:0000313" key="4">
    <source>
        <dbReference type="Proteomes" id="UP000271010"/>
    </source>
</evidence>
<gene>
    <name evidence="3" type="ORF">EFA69_11770</name>
</gene>
<proteinExistence type="predicted"/>
<evidence type="ECO:0000256" key="2">
    <source>
        <dbReference type="SAM" id="SignalP"/>
    </source>
</evidence>
<keyword evidence="2" id="KW-0732">Signal</keyword>
<keyword evidence="1" id="KW-0812">Transmembrane</keyword>
<reference evidence="3 4" key="1">
    <citation type="submission" date="2018-11" db="EMBL/GenBank/DDBJ databases">
        <title>Rufibacter latericius sp. nov., isolated from water in Baiyang Lake.</title>
        <authorList>
            <person name="Yang Y."/>
        </authorList>
    </citation>
    <scope>NUCLEOTIDE SEQUENCE [LARGE SCALE GENOMIC DNA]</scope>
    <source>
        <strain evidence="3 4">MCC P1</strain>
    </source>
</reference>
<dbReference type="EMBL" id="RJJE01000009">
    <property type="protein sequence ID" value="RNI30170.1"/>
    <property type="molecule type" value="Genomic_DNA"/>
</dbReference>
<accession>A0A3M9MXE2</accession>
<name>A0A3M9MXE2_9BACT</name>
<feature type="signal peptide" evidence="2">
    <location>
        <begin position="1"/>
        <end position="18"/>
    </location>
</feature>